<proteinExistence type="predicted"/>
<sequence length="141" mass="15235">MAKDIPTLSAEHTAPWTYTVNNGRGAEIKIGMEGAAGCFSPIELLQAALAGCAALSGEAQLTNRLGEDFTMTSSVEVVYNAEENRIEQLINHILADFSELEPERQEKLIASTERSISTLCTIKRSLNHGIESTTEVSGQSH</sequence>
<gene>
    <name evidence="1" type="ORF">COCCU_09940</name>
</gene>
<dbReference type="RefSeq" id="WP_156231340.1">
    <property type="nucleotide sequence ID" value="NZ_CP046455.1"/>
</dbReference>
<dbReference type="InterPro" id="IPR015946">
    <property type="entry name" value="KH_dom-like_a/b"/>
</dbReference>
<dbReference type="KEGG" id="cok:COCCU_09940"/>
<evidence type="ECO:0000313" key="1">
    <source>
        <dbReference type="EMBL" id="QGU07907.1"/>
    </source>
</evidence>
<reference evidence="1 2" key="1">
    <citation type="submission" date="2019-11" db="EMBL/GenBank/DDBJ databases">
        <title>Complete genome sequence of Corynebacterium kalinowskii 1959, a novel Corynebacterium species isolated from soil of a small paddock in Vilsendorf, Germany.</title>
        <authorList>
            <person name="Schaffert L."/>
            <person name="Ruwe M."/>
            <person name="Milse J."/>
            <person name="Hanuschka K."/>
            <person name="Ortseifen V."/>
            <person name="Droste J."/>
            <person name="Brandt D."/>
            <person name="Schlueter L."/>
            <person name="Kutter Y."/>
            <person name="Vinke S."/>
            <person name="Viehoefer P."/>
            <person name="Jacob L."/>
            <person name="Luebke N.-C."/>
            <person name="Schulte-Berndt E."/>
            <person name="Hain C."/>
            <person name="Linder M."/>
            <person name="Schmidt P."/>
            <person name="Wollenschlaeger L."/>
            <person name="Luttermann T."/>
            <person name="Thieme E."/>
            <person name="Hassa J."/>
            <person name="Haak M."/>
            <person name="Wittchen M."/>
            <person name="Mentz A."/>
            <person name="Persicke M."/>
            <person name="Busche T."/>
            <person name="Ruckert C."/>
        </authorList>
    </citation>
    <scope>NUCLEOTIDE SEQUENCE [LARGE SCALE GENOMIC DNA]</scope>
    <source>
        <strain evidence="1 2">2039</strain>
    </source>
</reference>
<dbReference type="Pfam" id="PF02566">
    <property type="entry name" value="OsmC"/>
    <property type="match status" value="1"/>
</dbReference>
<evidence type="ECO:0000313" key="2">
    <source>
        <dbReference type="Proteomes" id="UP000424462"/>
    </source>
</evidence>
<dbReference type="Gene3D" id="3.30.300.20">
    <property type="match status" value="1"/>
</dbReference>
<dbReference type="Proteomes" id="UP000424462">
    <property type="component" value="Chromosome"/>
</dbReference>
<organism evidence="1 2">
    <name type="scientific">Corynebacterium occultum</name>
    <dbReference type="NCBI Taxonomy" id="2675219"/>
    <lineage>
        <taxon>Bacteria</taxon>
        <taxon>Bacillati</taxon>
        <taxon>Actinomycetota</taxon>
        <taxon>Actinomycetes</taxon>
        <taxon>Mycobacteriales</taxon>
        <taxon>Corynebacteriaceae</taxon>
        <taxon>Corynebacterium</taxon>
    </lineage>
</organism>
<accession>A0A6B8W7L0</accession>
<dbReference type="SUPFAM" id="SSF82784">
    <property type="entry name" value="OsmC-like"/>
    <property type="match status" value="1"/>
</dbReference>
<dbReference type="InterPro" id="IPR003718">
    <property type="entry name" value="OsmC/Ohr_fam"/>
</dbReference>
<dbReference type="InterPro" id="IPR036102">
    <property type="entry name" value="OsmC/Ohrsf"/>
</dbReference>
<dbReference type="EMBL" id="CP046455">
    <property type="protein sequence ID" value="QGU07907.1"/>
    <property type="molecule type" value="Genomic_DNA"/>
</dbReference>
<dbReference type="AlphaFoldDB" id="A0A6B8W7L0"/>
<name>A0A6B8W7L0_9CORY</name>
<protein>
    <submittedName>
        <fullName evidence="1">OsmC-like protein</fullName>
    </submittedName>
</protein>
<keyword evidence="2" id="KW-1185">Reference proteome</keyword>